<evidence type="ECO:0000256" key="4">
    <source>
        <dbReference type="ARBA" id="ARBA00022763"/>
    </source>
</evidence>
<gene>
    <name evidence="11" type="ORF">A2912_01275</name>
</gene>
<dbReference type="GO" id="GO:0051536">
    <property type="term" value="F:iron-sulfur cluster binding"/>
    <property type="evidence" value="ECO:0007669"/>
    <property type="project" value="UniProtKB-KW"/>
</dbReference>
<dbReference type="EMBL" id="MHIN01000006">
    <property type="protein sequence ID" value="OGY55724.1"/>
    <property type="molecule type" value="Genomic_DNA"/>
</dbReference>
<dbReference type="Proteomes" id="UP000178122">
    <property type="component" value="Unassembled WGS sequence"/>
</dbReference>
<dbReference type="Pfam" id="PF00730">
    <property type="entry name" value="HhH-GPD"/>
    <property type="match status" value="1"/>
</dbReference>
<evidence type="ECO:0000256" key="7">
    <source>
        <dbReference type="ARBA" id="ARBA00023014"/>
    </source>
</evidence>
<dbReference type="InterPro" id="IPR003265">
    <property type="entry name" value="HhH-GPD_domain"/>
</dbReference>
<dbReference type="PANTHER" id="PTHR42944">
    <property type="entry name" value="ADENINE DNA GLYCOSYLASE"/>
    <property type="match status" value="1"/>
</dbReference>
<dbReference type="PANTHER" id="PTHR42944:SF1">
    <property type="entry name" value="ADENINE DNA GLYCOSYLASE"/>
    <property type="match status" value="1"/>
</dbReference>
<comment type="similarity">
    <text evidence="2">Belongs to the Nth/MutY family.</text>
</comment>
<evidence type="ECO:0000256" key="2">
    <source>
        <dbReference type="ARBA" id="ARBA00008343"/>
    </source>
</evidence>
<keyword evidence="7" id="KW-0411">Iron-sulfur</keyword>
<dbReference type="GO" id="GO:0032357">
    <property type="term" value="F:oxidized purine DNA binding"/>
    <property type="evidence" value="ECO:0007669"/>
    <property type="project" value="TreeGrafter"/>
</dbReference>
<evidence type="ECO:0000313" key="12">
    <source>
        <dbReference type="Proteomes" id="UP000178122"/>
    </source>
</evidence>
<dbReference type="GO" id="GO:0006298">
    <property type="term" value="P:mismatch repair"/>
    <property type="evidence" value="ECO:0007669"/>
    <property type="project" value="TreeGrafter"/>
</dbReference>
<dbReference type="InterPro" id="IPR004036">
    <property type="entry name" value="Endonuclease-III-like_CS2"/>
</dbReference>
<dbReference type="GO" id="GO:0034039">
    <property type="term" value="F:8-oxo-7,8-dihydroguanine DNA N-glycosylase activity"/>
    <property type="evidence" value="ECO:0007669"/>
    <property type="project" value="TreeGrafter"/>
</dbReference>
<evidence type="ECO:0000256" key="1">
    <source>
        <dbReference type="ARBA" id="ARBA00001966"/>
    </source>
</evidence>
<keyword evidence="3" id="KW-0479">Metal-binding</keyword>
<keyword evidence="8" id="KW-0234">DNA repair</keyword>
<reference evidence="11 12" key="1">
    <citation type="journal article" date="2016" name="Nat. Commun.">
        <title>Thousands of microbial genomes shed light on interconnected biogeochemical processes in an aquifer system.</title>
        <authorList>
            <person name="Anantharaman K."/>
            <person name="Brown C.T."/>
            <person name="Hug L.A."/>
            <person name="Sharon I."/>
            <person name="Castelle C.J."/>
            <person name="Probst A.J."/>
            <person name="Thomas B.C."/>
            <person name="Singh A."/>
            <person name="Wilkins M.J."/>
            <person name="Karaoz U."/>
            <person name="Brodie E.L."/>
            <person name="Williams K.H."/>
            <person name="Hubbard S.S."/>
            <person name="Banfield J.F."/>
        </authorList>
    </citation>
    <scope>NUCLEOTIDE SEQUENCE [LARGE SCALE GENOMIC DNA]</scope>
</reference>
<evidence type="ECO:0000256" key="9">
    <source>
        <dbReference type="ARBA" id="ARBA00023295"/>
    </source>
</evidence>
<evidence type="ECO:0000256" key="8">
    <source>
        <dbReference type="ARBA" id="ARBA00023204"/>
    </source>
</evidence>
<evidence type="ECO:0000259" key="10">
    <source>
        <dbReference type="SMART" id="SM00478"/>
    </source>
</evidence>
<keyword evidence="6" id="KW-0408">Iron</keyword>
<protein>
    <recommendedName>
        <fullName evidence="10">HhH-GPD domain-containing protein</fullName>
    </recommendedName>
</protein>
<organism evidence="11 12">
    <name type="scientific">Candidatus Buchananbacteria bacterium RIFCSPLOWO2_01_FULL_40_23b</name>
    <dbReference type="NCBI Taxonomy" id="1797544"/>
    <lineage>
        <taxon>Bacteria</taxon>
        <taxon>Candidatus Buchananiibacteriota</taxon>
    </lineage>
</organism>
<dbReference type="GO" id="GO:0006284">
    <property type="term" value="P:base-excision repair"/>
    <property type="evidence" value="ECO:0007669"/>
    <property type="project" value="InterPro"/>
</dbReference>
<dbReference type="AlphaFoldDB" id="A0A1G1YTQ2"/>
<keyword evidence="4" id="KW-0227">DNA damage</keyword>
<dbReference type="GO" id="GO:0046872">
    <property type="term" value="F:metal ion binding"/>
    <property type="evidence" value="ECO:0007669"/>
    <property type="project" value="UniProtKB-KW"/>
</dbReference>
<evidence type="ECO:0000313" key="11">
    <source>
        <dbReference type="EMBL" id="OGY55724.1"/>
    </source>
</evidence>
<evidence type="ECO:0000256" key="6">
    <source>
        <dbReference type="ARBA" id="ARBA00023004"/>
    </source>
</evidence>
<dbReference type="SMART" id="SM00478">
    <property type="entry name" value="ENDO3c"/>
    <property type="match status" value="1"/>
</dbReference>
<comment type="caution">
    <text evidence="11">The sequence shown here is derived from an EMBL/GenBank/DDBJ whole genome shotgun (WGS) entry which is preliminary data.</text>
</comment>
<dbReference type="InterPro" id="IPR023170">
    <property type="entry name" value="HhH_base_excis_C"/>
</dbReference>
<dbReference type="Gene3D" id="1.10.340.30">
    <property type="entry name" value="Hypothetical protein, domain 2"/>
    <property type="match status" value="1"/>
</dbReference>
<keyword evidence="5" id="KW-0378">Hydrolase</keyword>
<proteinExistence type="inferred from homology"/>
<sequence>METHYIMDTTQFSAGILDWYAIHKRDLPWREVGLDPYKVVVAEIMLQQTQVPRVIEKYKEFLGLFPTIYDLAQASRESVILAWSGLGYNRRAIMLQQFAQEVVKLYDGKIPQVPEALIKLSGIGPYAAGSIASFAFNRPEPAIDVNVRRIYMRYFHGRDEGLPMGRDEEKKLYTLVKSSIPDNKSCELHNALMDFGSLVCLRDAPRCTLCVLRKSCAFFPLYTVEKEKVLFVAEKKVERGVSENGRHIPNRIFRGRIVEFVRKHSGEEVLLLEFGCAVKKDYVASEEEWLVELCLKLDKEGMITFVRREEGKMEGRVVLGLGK</sequence>
<dbReference type="InterPro" id="IPR011257">
    <property type="entry name" value="DNA_glycosylase"/>
</dbReference>
<dbReference type="PROSITE" id="PS01155">
    <property type="entry name" value="ENDONUCLEASE_III_2"/>
    <property type="match status" value="1"/>
</dbReference>
<name>A0A1G1YTQ2_9BACT</name>
<dbReference type="SUPFAM" id="SSF48150">
    <property type="entry name" value="DNA-glycosylase"/>
    <property type="match status" value="1"/>
</dbReference>
<comment type="cofactor">
    <cofactor evidence="1">
        <name>[4Fe-4S] cluster</name>
        <dbReference type="ChEBI" id="CHEBI:49883"/>
    </cofactor>
</comment>
<dbReference type="GO" id="GO:0000701">
    <property type="term" value="F:purine-specific mismatch base pair DNA N-glycosylase activity"/>
    <property type="evidence" value="ECO:0007669"/>
    <property type="project" value="TreeGrafter"/>
</dbReference>
<feature type="domain" description="HhH-GPD" evidence="10">
    <location>
        <begin position="45"/>
        <end position="198"/>
    </location>
</feature>
<dbReference type="InterPro" id="IPR044298">
    <property type="entry name" value="MIG/MutY"/>
</dbReference>
<accession>A0A1G1YTQ2</accession>
<evidence type="ECO:0000256" key="5">
    <source>
        <dbReference type="ARBA" id="ARBA00022801"/>
    </source>
</evidence>
<evidence type="ECO:0000256" key="3">
    <source>
        <dbReference type="ARBA" id="ARBA00022723"/>
    </source>
</evidence>
<dbReference type="CDD" id="cd00056">
    <property type="entry name" value="ENDO3c"/>
    <property type="match status" value="1"/>
</dbReference>
<dbReference type="GO" id="GO:0035485">
    <property type="term" value="F:adenine/guanine mispair binding"/>
    <property type="evidence" value="ECO:0007669"/>
    <property type="project" value="TreeGrafter"/>
</dbReference>
<keyword evidence="9" id="KW-0326">Glycosidase</keyword>
<dbReference type="Gene3D" id="1.10.1670.10">
    <property type="entry name" value="Helix-hairpin-Helix base-excision DNA repair enzymes (C-terminal)"/>
    <property type="match status" value="1"/>
</dbReference>